<dbReference type="SUPFAM" id="SSF54373">
    <property type="entry name" value="FAD-linked reductases, C-terminal domain"/>
    <property type="match status" value="1"/>
</dbReference>
<evidence type="ECO:0000313" key="5">
    <source>
        <dbReference type="EMBL" id="MEB8342928.1"/>
    </source>
</evidence>
<dbReference type="SUPFAM" id="SSF51905">
    <property type="entry name" value="FAD/NAD(P)-binding domain"/>
    <property type="match status" value="1"/>
</dbReference>
<dbReference type="InterPro" id="IPR050703">
    <property type="entry name" value="Flavin_MAO"/>
</dbReference>
<dbReference type="EMBL" id="JAOZYC010000174">
    <property type="protein sequence ID" value="MEB8342928.1"/>
    <property type="molecule type" value="Genomic_DNA"/>
</dbReference>
<keyword evidence="6" id="KW-1185">Reference proteome</keyword>
<sequence length="463" mass="49665">MWERTEKDLVETEVVIVGGGYAGLAAALQLHDHGVDFTLLDAADRVGGRVLTESRDSGVRLDHGGQWIGPTQIRLHALATRFGCGTFPTWESGKHIEVWHDGAAVPYLGAAPADGPGITAYTHITETLDTLARTVDTTEPWHTPGFVEWDAQTAQSYFRAHTDDPDALRRLALAVQGVWCAEPYEISLFHVLFYVAAAGGWEQLMETGGCAQDSRFVTGAAGPARAVAALLGERIRLDAAAHRIEHDADGVRVHTADTVYVARRAVVALPPTAVRALSFAPALPVSREGWLSHSPMGRVAKVHAVYDTPFWRAAGLSGIATLYDDGPLGVVFDNSPADAAHGVLVGFVYGDRLTDWSRLDDADRRAAALASLARVVGDGAARPRDYTEKNWSQDPYARGGYEAYATPGGWTGYARHGWRTPTGTLHWAGTETASVWNGYIDGALSSGYRAADEVITALSAQAG</sequence>
<dbReference type="PRINTS" id="PR00757">
    <property type="entry name" value="AMINEOXDASEF"/>
</dbReference>
<keyword evidence="3" id="KW-0560">Oxidoreductase</keyword>
<accession>A0ABU6FHF8</accession>
<dbReference type="Pfam" id="PF01593">
    <property type="entry name" value="Amino_oxidase"/>
    <property type="match status" value="1"/>
</dbReference>
<reference evidence="5 6" key="1">
    <citation type="submission" date="2022-10" db="EMBL/GenBank/DDBJ databases">
        <authorList>
            <person name="Xie J."/>
            <person name="Shen N."/>
        </authorList>
    </citation>
    <scope>NUCLEOTIDE SEQUENCE [LARGE SCALE GENOMIC DNA]</scope>
    <source>
        <strain evidence="5 6">YIM65594</strain>
    </source>
</reference>
<dbReference type="InterPro" id="IPR002937">
    <property type="entry name" value="Amino_oxidase"/>
</dbReference>
<proteinExistence type="inferred from homology"/>
<name>A0ABU6FHF8_9ACTN</name>
<evidence type="ECO:0000256" key="1">
    <source>
        <dbReference type="ARBA" id="ARBA00001974"/>
    </source>
</evidence>
<dbReference type="Gene3D" id="3.50.50.60">
    <property type="entry name" value="FAD/NAD(P)-binding domain"/>
    <property type="match status" value="1"/>
</dbReference>
<dbReference type="PANTHER" id="PTHR43563:SF1">
    <property type="entry name" value="AMINE OXIDASE [FLAVIN-CONTAINING] B"/>
    <property type="match status" value="1"/>
</dbReference>
<evidence type="ECO:0000313" key="6">
    <source>
        <dbReference type="Proteomes" id="UP001354931"/>
    </source>
</evidence>
<evidence type="ECO:0000259" key="4">
    <source>
        <dbReference type="Pfam" id="PF01593"/>
    </source>
</evidence>
<dbReference type="InterPro" id="IPR036188">
    <property type="entry name" value="FAD/NAD-bd_sf"/>
</dbReference>
<protein>
    <submittedName>
        <fullName evidence="5">FAD-dependent oxidoreductase</fullName>
    </submittedName>
</protein>
<organism evidence="5 6">
    <name type="scientific">Streptomyces endophyticus</name>
    <dbReference type="NCBI Taxonomy" id="714166"/>
    <lineage>
        <taxon>Bacteria</taxon>
        <taxon>Bacillati</taxon>
        <taxon>Actinomycetota</taxon>
        <taxon>Actinomycetes</taxon>
        <taxon>Kitasatosporales</taxon>
        <taxon>Streptomycetaceae</taxon>
        <taxon>Streptomyces</taxon>
    </lineage>
</organism>
<comment type="similarity">
    <text evidence="2">Belongs to the flavin monoamine oxidase family.</text>
</comment>
<gene>
    <name evidence="5" type="ORF">OKJ99_36085</name>
</gene>
<dbReference type="InterPro" id="IPR001613">
    <property type="entry name" value="Flavin_amine_oxidase"/>
</dbReference>
<dbReference type="Proteomes" id="UP001354931">
    <property type="component" value="Unassembled WGS sequence"/>
</dbReference>
<dbReference type="RefSeq" id="WP_326022513.1">
    <property type="nucleotide sequence ID" value="NZ_JAOZYC010000174.1"/>
</dbReference>
<evidence type="ECO:0000256" key="3">
    <source>
        <dbReference type="ARBA" id="ARBA00023002"/>
    </source>
</evidence>
<comment type="caution">
    <text evidence="5">The sequence shown here is derived from an EMBL/GenBank/DDBJ whole genome shotgun (WGS) entry which is preliminary data.</text>
</comment>
<evidence type="ECO:0000256" key="2">
    <source>
        <dbReference type="ARBA" id="ARBA00005995"/>
    </source>
</evidence>
<comment type="cofactor">
    <cofactor evidence="1">
        <name>FAD</name>
        <dbReference type="ChEBI" id="CHEBI:57692"/>
    </cofactor>
</comment>
<feature type="domain" description="Amine oxidase" evidence="4">
    <location>
        <begin position="22"/>
        <end position="455"/>
    </location>
</feature>
<dbReference type="PANTHER" id="PTHR43563">
    <property type="entry name" value="AMINE OXIDASE"/>
    <property type="match status" value="1"/>
</dbReference>